<dbReference type="Gene3D" id="1.10.443.10">
    <property type="entry name" value="Intergrase catalytic core"/>
    <property type="match status" value="1"/>
</dbReference>
<evidence type="ECO:0000256" key="1">
    <source>
        <dbReference type="ARBA" id="ARBA00023172"/>
    </source>
</evidence>
<feature type="domain" description="Tyr recombinase" evidence="2">
    <location>
        <begin position="28"/>
        <end position="228"/>
    </location>
</feature>
<dbReference type="Pfam" id="PF00589">
    <property type="entry name" value="Phage_integrase"/>
    <property type="match status" value="1"/>
</dbReference>
<comment type="caution">
    <text evidence="3">The sequence shown here is derived from an EMBL/GenBank/DDBJ whole genome shotgun (WGS) entry which is preliminary data.</text>
</comment>
<name>A0ABV5AVR8_9BACL</name>
<protein>
    <submittedName>
        <fullName evidence="3">Tyrosine-type recombinase/integrase</fullName>
    </submittedName>
</protein>
<evidence type="ECO:0000313" key="4">
    <source>
        <dbReference type="Proteomes" id="UP001580346"/>
    </source>
</evidence>
<dbReference type="Proteomes" id="UP001580346">
    <property type="component" value="Unassembled WGS sequence"/>
</dbReference>
<dbReference type="InterPro" id="IPR013762">
    <property type="entry name" value="Integrase-like_cat_sf"/>
</dbReference>
<dbReference type="InterPro" id="IPR002104">
    <property type="entry name" value="Integrase_catalytic"/>
</dbReference>
<evidence type="ECO:0000313" key="3">
    <source>
        <dbReference type="EMBL" id="MFB5268107.1"/>
    </source>
</evidence>
<organism evidence="3 4">
    <name type="scientific">Paenibacillus enshidis</name>
    <dbReference type="NCBI Taxonomy" id="1458439"/>
    <lineage>
        <taxon>Bacteria</taxon>
        <taxon>Bacillati</taxon>
        <taxon>Bacillota</taxon>
        <taxon>Bacilli</taxon>
        <taxon>Bacillales</taxon>
        <taxon>Paenibacillaceae</taxon>
        <taxon>Paenibacillus</taxon>
    </lineage>
</organism>
<dbReference type="PROSITE" id="PS51898">
    <property type="entry name" value="TYR_RECOMBINASE"/>
    <property type="match status" value="1"/>
</dbReference>
<dbReference type="SUPFAM" id="SSF56349">
    <property type="entry name" value="DNA breaking-rejoining enzymes"/>
    <property type="match status" value="1"/>
</dbReference>
<keyword evidence="1" id="KW-0233">DNA recombination</keyword>
<sequence length="228" mass="26351">MLLSSRDVAVQAASELQTAIRHIMLPDPEPRTLTPQQILSLKNICDRLERFHLKQDRNRLEERSKLKSYARPLRDRAMVYVLLSTGLRREELVNIDLDQLVPNAPDLLPTARGARIVKVRGKGKTEGTVYLSADARNALSDYLQHERPLDETRETKALFLSVITQPKRKPDGRIHPRRINGILEEIGKWHDAEQKDERRKISPLRPYDLRHTFLNELAKKSVSFVEDL</sequence>
<reference evidence="3 4" key="1">
    <citation type="submission" date="2024-09" db="EMBL/GenBank/DDBJ databases">
        <title>Paenibacillus zeirhizospherea sp. nov., isolated from surface of the maize (Zea mays) roots in a horticulture field, Hungary.</title>
        <authorList>
            <person name="Marton D."/>
            <person name="Farkas M."/>
            <person name="Bedics A."/>
            <person name="Toth E."/>
            <person name="Tancsics A."/>
            <person name="Boka K."/>
            <person name="Maroti G."/>
            <person name="Kriszt B."/>
            <person name="Cserhati M."/>
        </authorList>
    </citation>
    <scope>NUCLEOTIDE SEQUENCE [LARGE SCALE GENOMIC DNA]</scope>
    <source>
        <strain evidence="3 4">KCTC 33519</strain>
    </source>
</reference>
<gene>
    <name evidence="3" type="ORF">ACE41H_15170</name>
</gene>
<accession>A0ABV5AVR8</accession>
<evidence type="ECO:0000259" key="2">
    <source>
        <dbReference type="PROSITE" id="PS51898"/>
    </source>
</evidence>
<dbReference type="RefSeq" id="WP_375356231.1">
    <property type="nucleotide sequence ID" value="NZ_JBHHMI010000013.1"/>
</dbReference>
<dbReference type="InterPro" id="IPR011010">
    <property type="entry name" value="DNA_brk_join_enz"/>
</dbReference>
<proteinExistence type="predicted"/>
<dbReference type="EMBL" id="JBHHMI010000013">
    <property type="protein sequence ID" value="MFB5268107.1"/>
    <property type="molecule type" value="Genomic_DNA"/>
</dbReference>
<keyword evidence="4" id="KW-1185">Reference proteome</keyword>